<dbReference type="PANTHER" id="PTHR31611:SF0">
    <property type="entry name" value="HIGH-AFFINITY NICKEL TRANSPORT PROTEIN NIC1"/>
    <property type="match status" value="1"/>
</dbReference>
<feature type="transmembrane region" description="Helical" evidence="8">
    <location>
        <begin position="97"/>
        <end position="126"/>
    </location>
</feature>
<keyword evidence="5 8" id="KW-0812">Transmembrane</keyword>
<dbReference type="GO" id="GO:0015099">
    <property type="term" value="F:nickel cation transmembrane transporter activity"/>
    <property type="evidence" value="ECO:0007669"/>
    <property type="project" value="UniProtKB-UniRule"/>
</dbReference>
<feature type="transmembrane region" description="Helical" evidence="8">
    <location>
        <begin position="138"/>
        <end position="163"/>
    </location>
</feature>
<protein>
    <recommendedName>
        <fullName evidence="8">Nickel/cobalt efflux system</fullName>
    </recommendedName>
</protein>
<evidence type="ECO:0000313" key="9">
    <source>
        <dbReference type="EMBL" id="BFH74624.1"/>
    </source>
</evidence>
<feature type="transmembrane region" description="Helical" evidence="8">
    <location>
        <begin position="331"/>
        <end position="354"/>
    </location>
</feature>
<comment type="similarity">
    <text evidence="2 8">Belongs to the NiCoT transporter (TC 2.A.52) family.</text>
</comment>
<name>A0AAT9GUR2_9CREN</name>
<organism evidence="9">
    <name type="scientific">Sulfurisphaera javensis</name>
    <dbReference type="NCBI Taxonomy" id="2049879"/>
    <lineage>
        <taxon>Archaea</taxon>
        <taxon>Thermoproteota</taxon>
        <taxon>Thermoprotei</taxon>
        <taxon>Sulfolobales</taxon>
        <taxon>Sulfolobaceae</taxon>
        <taxon>Sulfurisphaera</taxon>
    </lineage>
</organism>
<sequence length="365" mass="40946">MIKVLMMSMNKINIPLRVLVLFYVFEGVITSLLFLWLINTSNIVGNINVKASHVTGTFFTLGILAYLFGLRHALDADHLAAIDNSTRKLVQESKPSYFTGLFFSLGHSTVVILLSVALIIATRYVASNIPTLENLGSIIGTLVSGGFLYIIGLLNLLVLFEIYDIYKMASREKNIDENKLNDVLLKRGFMNRYFRGLFKIVNNQYYMYPIGFLFGLGFDTASETALLAISAAAAGIFLKIPIYSLLVFPFLFTAGMSLIDTTDGFFMNGAYGWAFLGHPIRKVWYNLTMTSISIIVAYVVGTFELLGLVQSEFNLSGPFWDWIALINGDTWWGNIGIIIVITFAITWIISYTLYKIKVEKQIINK</sequence>
<evidence type="ECO:0000256" key="2">
    <source>
        <dbReference type="ARBA" id="ARBA00010892"/>
    </source>
</evidence>
<dbReference type="EMBL" id="AP031322">
    <property type="protein sequence ID" value="BFH74624.1"/>
    <property type="molecule type" value="Genomic_DNA"/>
</dbReference>
<evidence type="ECO:0000256" key="1">
    <source>
        <dbReference type="ARBA" id="ARBA00004127"/>
    </source>
</evidence>
<dbReference type="GO" id="GO:0012505">
    <property type="term" value="C:endomembrane system"/>
    <property type="evidence" value="ECO:0007669"/>
    <property type="project" value="UniProtKB-SubCell"/>
</dbReference>
<dbReference type="KEGG" id="sjv:SJAV_25680"/>
<keyword evidence="4" id="KW-0533">Nickel</keyword>
<feature type="transmembrane region" description="Helical" evidence="8">
    <location>
        <begin position="205"/>
        <end position="234"/>
    </location>
</feature>
<evidence type="ECO:0000256" key="7">
    <source>
        <dbReference type="ARBA" id="ARBA00023136"/>
    </source>
</evidence>
<gene>
    <name evidence="9" type="ORF">SJAV_25680</name>
</gene>
<dbReference type="Pfam" id="PF03824">
    <property type="entry name" value="NicO"/>
    <property type="match status" value="1"/>
</dbReference>
<evidence type="ECO:0000256" key="6">
    <source>
        <dbReference type="ARBA" id="ARBA00022989"/>
    </source>
</evidence>
<accession>A0AAT9GUR2</accession>
<dbReference type="PANTHER" id="PTHR31611">
    <property type="entry name" value="HIGH-AFFINITY NICKEL TRANSPORT PROTEIN NIC1"/>
    <property type="match status" value="1"/>
</dbReference>
<feature type="transmembrane region" description="Helical" evidence="8">
    <location>
        <begin position="51"/>
        <end position="69"/>
    </location>
</feature>
<dbReference type="AlphaFoldDB" id="A0AAT9GUR2"/>
<proteinExistence type="inferred from homology"/>
<dbReference type="InterPro" id="IPR004688">
    <property type="entry name" value="Ni/Co_transpt"/>
</dbReference>
<evidence type="ECO:0000256" key="4">
    <source>
        <dbReference type="ARBA" id="ARBA00022596"/>
    </source>
</evidence>
<feature type="transmembrane region" description="Helical" evidence="8">
    <location>
        <begin position="283"/>
        <end position="311"/>
    </location>
</feature>
<evidence type="ECO:0000256" key="3">
    <source>
        <dbReference type="ARBA" id="ARBA00022448"/>
    </source>
</evidence>
<keyword evidence="7 8" id="KW-0472">Membrane</keyword>
<feature type="transmembrane region" description="Helical" evidence="8">
    <location>
        <begin position="20"/>
        <end position="39"/>
    </location>
</feature>
<keyword evidence="6 8" id="KW-1133">Transmembrane helix</keyword>
<dbReference type="InterPro" id="IPR011541">
    <property type="entry name" value="Ni/Co_transpt_high_affinity"/>
</dbReference>
<dbReference type="GO" id="GO:0005886">
    <property type="term" value="C:plasma membrane"/>
    <property type="evidence" value="ECO:0007669"/>
    <property type="project" value="UniProtKB-SubCell"/>
</dbReference>
<comment type="subcellular location">
    <subcellularLocation>
        <location evidence="8">Cell membrane</location>
        <topology evidence="8">Multi-pass membrane protein</topology>
    </subcellularLocation>
    <subcellularLocation>
        <location evidence="1">Endomembrane system</location>
        <topology evidence="1">Multi-pass membrane protein</topology>
    </subcellularLocation>
</comment>
<reference evidence="9" key="1">
    <citation type="submission" date="2024-03" db="EMBL/GenBank/DDBJ databases">
        <title>Complete genome sequence of Sulfurisphaera javensis strain KD-1.</title>
        <authorList>
            <person name="Sakai H."/>
            <person name="Nur N."/>
            <person name="Suwanto A."/>
            <person name="Kurosawa N."/>
        </authorList>
    </citation>
    <scope>NUCLEOTIDE SEQUENCE</scope>
    <source>
        <strain evidence="9">KD-1</strain>
    </source>
</reference>
<evidence type="ECO:0000256" key="8">
    <source>
        <dbReference type="RuleBase" id="RU362101"/>
    </source>
</evidence>
<evidence type="ECO:0000256" key="5">
    <source>
        <dbReference type="ARBA" id="ARBA00022692"/>
    </source>
</evidence>
<keyword evidence="3 8" id="KW-0813">Transport</keyword>